<evidence type="ECO:0000256" key="3">
    <source>
        <dbReference type="ARBA" id="ARBA00022679"/>
    </source>
</evidence>
<feature type="active site" description="Glycyl thioester intermediate" evidence="5">
    <location>
        <position position="183"/>
    </location>
</feature>
<dbReference type="AlphaFoldDB" id="A0A914USG7"/>
<reference evidence="8" key="1">
    <citation type="submission" date="2022-11" db="UniProtKB">
        <authorList>
            <consortium name="WormBaseParasite"/>
        </authorList>
    </citation>
    <scope>IDENTIFICATION</scope>
</reference>
<dbReference type="WBParaSite" id="PSAMB.scaffold11813size3119.g34448.t1">
    <property type="protein sequence ID" value="PSAMB.scaffold11813size3119.g34448.t1"/>
    <property type="gene ID" value="PSAMB.scaffold11813size3119.g34448"/>
</dbReference>
<dbReference type="PROSITE" id="PS50237">
    <property type="entry name" value="HECT"/>
    <property type="match status" value="1"/>
</dbReference>
<evidence type="ECO:0000256" key="4">
    <source>
        <dbReference type="ARBA" id="ARBA00022786"/>
    </source>
</evidence>
<evidence type="ECO:0000256" key="1">
    <source>
        <dbReference type="ARBA" id="ARBA00000885"/>
    </source>
</evidence>
<sequence>MGQMCTFDLLPGGRTIQVTNENKINYVHKMASFRVVERTREQTRAFVAGFQSIISSSWLALFSPQELQKLISGDSDDIDMADMRRHTQYYGGFHNSHRLINWLWDVLEHDFTPQERRLFLKFVTSCSKPPLLGFAHLEPAFSIRCVEVSDDQDQGDTLGSVIRGFLALKRREPAGRLPTASTCFNLLKLPNYQKKSTLREKLKYAIHSDTGFELS</sequence>
<name>A0A914USG7_9BILA</name>
<dbReference type="SMART" id="SM00119">
    <property type="entry name" value="HECTc"/>
    <property type="match status" value="1"/>
</dbReference>
<accession>A0A914USG7</accession>
<keyword evidence="4 5" id="KW-0833">Ubl conjugation pathway</keyword>
<evidence type="ECO:0000259" key="6">
    <source>
        <dbReference type="PROSITE" id="PS50237"/>
    </source>
</evidence>
<dbReference type="Gene3D" id="3.30.2160.10">
    <property type="entry name" value="Hect, E3 ligase catalytic domain"/>
    <property type="match status" value="1"/>
</dbReference>
<protein>
    <recommendedName>
        <fullName evidence="2">HECT-type E3 ubiquitin transferase</fullName>
        <ecNumber evidence="2">2.3.2.26</ecNumber>
    </recommendedName>
</protein>
<dbReference type="SUPFAM" id="SSF56204">
    <property type="entry name" value="Hect, E3 ligase catalytic domain"/>
    <property type="match status" value="1"/>
</dbReference>
<dbReference type="Proteomes" id="UP000887566">
    <property type="component" value="Unplaced"/>
</dbReference>
<keyword evidence="3" id="KW-0808">Transferase</keyword>
<evidence type="ECO:0000256" key="5">
    <source>
        <dbReference type="PROSITE-ProRule" id="PRU00104"/>
    </source>
</evidence>
<dbReference type="GO" id="GO:0000209">
    <property type="term" value="P:protein polyubiquitination"/>
    <property type="evidence" value="ECO:0007669"/>
    <property type="project" value="InterPro"/>
</dbReference>
<dbReference type="EC" id="2.3.2.26" evidence="2"/>
<dbReference type="GO" id="GO:0006511">
    <property type="term" value="P:ubiquitin-dependent protein catabolic process"/>
    <property type="evidence" value="ECO:0007669"/>
    <property type="project" value="TreeGrafter"/>
</dbReference>
<dbReference type="GO" id="GO:0061630">
    <property type="term" value="F:ubiquitin protein ligase activity"/>
    <property type="evidence" value="ECO:0007669"/>
    <property type="project" value="UniProtKB-EC"/>
</dbReference>
<dbReference type="InterPro" id="IPR044611">
    <property type="entry name" value="E3A/B/C-like"/>
</dbReference>
<evidence type="ECO:0000313" key="7">
    <source>
        <dbReference type="Proteomes" id="UP000887566"/>
    </source>
</evidence>
<proteinExistence type="predicted"/>
<dbReference type="InterPro" id="IPR035983">
    <property type="entry name" value="Hect_E3_ubiquitin_ligase"/>
</dbReference>
<dbReference type="Gene3D" id="3.90.1750.10">
    <property type="entry name" value="Hect, E3 ligase catalytic domains"/>
    <property type="match status" value="1"/>
</dbReference>
<keyword evidence="7" id="KW-1185">Reference proteome</keyword>
<dbReference type="FunFam" id="3.30.2410.10:FF:000012">
    <property type="entry name" value="Ubiquitin-protein ligase E3B"/>
    <property type="match status" value="1"/>
</dbReference>
<comment type="catalytic activity">
    <reaction evidence="1">
        <text>S-ubiquitinyl-[E2 ubiquitin-conjugating enzyme]-L-cysteine + [acceptor protein]-L-lysine = [E2 ubiquitin-conjugating enzyme]-L-cysteine + N(6)-ubiquitinyl-[acceptor protein]-L-lysine.</text>
        <dbReference type="EC" id="2.3.2.26"/>
    </reaction>
</comment>
<dbReference type="PANTHER" id="PTHR45700">
    <property type="entry name" value="UBIQUITIN-PROTEIN LIGASE E3C"/>
    <property type="match status" value="1"/>
</dbReference>
<organism evidence="7 8">
    <name type="scientific">Plectus sambesii</name>
    <dbReference type="NCBI Taxonomy" id="2011161"/>
    <lineage>
        <taxon>Eukaryota</taxon>
        <taxon>Metazoa</taxon>
        <taxon>Ecdysozoa</taxon>
        <taxon>Nematoda</taxon>
        <taxon>Chromadorea</taxon>
        <taxon>Plectida</taxon>
        <taxon>Plectina</taxon>
        <taxon>Plectoidea</taxon>
        <taxon>Plectidae</taxon>
        <taxon>Plectus</taxon>
    </lineage>
</organism>
<feature type="domain" description="HECT" evidence="6">
    <location>
        <begin position="1"/>
        <end position="215"/>
    </location>
</feature>
<dbReference type="Pfam" id="PF00632">
    <property type="entry name" value="HECT"/>
    <property type="match status" value="1"/>
</dbReference>
<evidence type="ECO:0000313" key="8">
    <source>
        <dbReference type="WBParaSite" id="PSAMB.scaffold11813size3119.g34448.t1"/>
    </source>
</evidence>
<dbReference type="PANTHER" id="PTHR45700:SF3">
    <property type="entry name" value="UBIQUITIN-PROTEIN LIGASE E3B"/>
    <property type="match status" value="1"/>
</dbReference>
<evidence type="ECO:0000256" key="2">
    <source>
        <dbReference type="ARBA" id="ARBA00012485"/>
    </source>
</evidence>
<dbReference type="InterPro" id="IPR000569">
    <property type="entry name" value="HECT_dom"/>
</dbReference>
<dbReference type="Gene3D" id="3.30.2410.10">
    <property type="entry name" value="Hect, E3 ligase catalytic domain"/>
    <property type="match status" value="1"/>
</dbReference>